<evidence type="ECO:0000256" key="2">
    <source>
        <dbReference type="ARBA" id="ARBA00022803"/>
    </source>
</evidence>
<gene>
    <name evidence="3" type="ORF">SAMN05216201_101439</name>
</gene>
<proteinExistence type="predicted"/>
<dbReference type="EMBL" id="FNZE01000001">
    <property type="protein sequence ID" value="SEI67059.1"/>
    <property type="molecule type" value="Genomic_DNA"/>
</dbReference>
<evidence type="ECO:0008006" key="5">
    <source>
        <dbReference type="Google" id="ProtNLM"/>
    </source>
</evidence>
<dbReference type="InterPro" id="IPR033891">
    <property type="entry name" value="TTC38"/>
</dbReference>
<dbReference type="AlphaFoldDB" id="A0A1H6SGM1"/>
<sequence>MNTSKDSLGNPLSGAVPSSVQHYEQALHQFQCYCGDPLATIEVACAERPDFVMARVMHAWLHLLGSEPSGWPVARADLELARQWTVNDREQAHLAAIEQLVEGNWHATRRVLEDLTLAYPLDGLGLLAGHVLDFYVGDARMLRDRIARAFPAWSPAMPGFHALLGMHAFGLEETGAYARAAASGHAALLLEPRDAWAHHAVTHMLEMQGRQHEGIAWMRDRQAQWAEDNFFAIHNWWHLTLFHLDLGEFDAVLELFDSAIVGSESPLALDLVDASALLWRLYLRGVDVGERWNGVAERWLPFADSGHYAFNDAHAMMAFACAQRGEAIQALLSAQARAMQGAGDNAMFTRDVGAPLCKAILALVEGDPARSVELLRPLRGIAQRFGGSHAQRDLIDLTLLEAALRDGQQALARGLAAERVDAKPGSPAARELLRRAAG</sequence>
<dbReference type="RefSeq" id="WP_090306200.1">
    <property type="nucleotide sequence ID" value="NZ_FNZE01000001.1"/>
</dbReference>
<dbReference type="Proteomes" id="UP000242930">
    <property type="component" value="Unassembled WGS sequence"/>
</dbReference>
<evidence type="ECO:0000256" key="1">
    <source>
        <dbReference type="ARBA" id="ARBA00022737"/>
    </source>
</evidence>
<evidence type="ECO:0000313" key="4">
    <source>
        <dbReference type="Proteomes" id="UP000242930"/>
    </source>
</evidence>
<protein>
    <recommendedName>
        <fullName evidence="5">Tetratricopeptide repeat-containing protein</fullName>
    </recommendedName>
</protein>
<accession>A0A1H6SGM1</accession>
<reference evidence="4" key="1">
    <citation type="submission" date="2016-10" db="EMBL/GenBank/DDBJ databases">
        <authorList>
            <person name="Varghese N."/>
            <person name="Submissions S."/>
        </authorList>
    </citation>
    <scope>NUCLEOTIDE SEQUENCE [LARGE SCALE GENOMIC DNA]</scope>
    <source>
        <strain evidence="4">LMG 25967</strain>
    </source>
</reference>
<dbReference type="PANTHER" id="PTHR16263:SF4">
    <property type="entry name" value="TETRATRICOPEPTIDE REPEAT PROTEIN 38"/>
    <property type="match status" value="1"/>
</dbReference>
<evidence type="ECO:0000313" key="3">
    <source>
        <dbReference type="EMBL" id="SEI67059.1"/>
    </source>
</evidence>
<organism evidence="3 4">
    <name type="scientific">Pseudomonas linyingensis</name>
    <dbReference type="NCBI Taxonomy" id="915471"/>
    <lineage>
        <taxon>Bacteria</taxon>
        <taxon>Pseudomonadati</taxon>
        <taxon>Pseudomonadota</taxon>
        <taxon>Gammaproteobacteria</taxon>
        <taxon>Pseudomonadales</taxon>
        <taxon>Pseudomonadaceae</taxon>
        <taxon>Pseudomonas</taxon>
    </lineage>
</organism>
<dbReference type="STRING" id="915471.SAMN05216201_101439"/>
<dbReference type="CDD" id="cd05804">
    <property type="entry name" value="StaR_like"/>
    <property type="match status" value="1"/>
</dbReference>
<dbReference type="OrthoDB" id="9815900at2"/>
<keyword evidence="2" id="KW-0802">TPR repeat</keyword>
<name>A0A1H6SGM1_9PSED</name>
<dbReference type="PANTHER" id="PTHR16263">
    <property type="entry name" value="TETRATRICOPEPTIDE REPEAT PROTEIN 38"/>
    <property type="match status" value="1"/>
</dbReference>
<keyword evidence="4" id="KW-1185">Reference proteome</keyword>
<keyword evidence="1" id="KW-0677">Repeat</keyword>